<keyword evidence="1" id="KW-0812">Transmembrane</keyword>
<keyword evidence="1" id="KW-1133">Transmembrane helix</keyword>
<dbReference type="InterPro" id="IPR025164">
    <property type="entry name" value="Toastrack_DUF4097"/>
</dbReference>
<evidence type="ECO:0000256" key="1">
    <source>
        <dbReference type="SAM" id="Phobius"/>
    </source>
</evidence>
<evidence type="ECO:0000259" key="2">
    <source>
        <dbReference type="Pfam" id="PF13349"/>
    </source>
</evidence>
<feature type="transmembrane region" description="Helical" evidence="1">
    <location>
        <begin position="7"/>
        <end position="29"/>
    </location>
</feature>
<comment type="caution">
    <text evidence="3">The sequence shown here is derived from an EMBL/GenBank/DDBJ whole genome shotgun (WGS) entry which is preliminary data.</text>
</comment>
<dbReference type="Gene3D" id="2.160.20.120">
    <property type="match status" value="1"/>
</dbReference>
<keyword evidence="4" id="KW-1185">Reference proteome</keyword>
<accession>A0A841TD35</accession>
<dbReference type="AlphaFoldDB" id="A0A841TD35"/>
<keyword evidence="1" id="KW-0472">Membrane</keyword>
<dbReference type="RefSeq" id="WP_185180633.1">
    <property type="nucleotide sequence ID" value="NZ_CBCSEP010000013.1"/>
</dbReference>
<evidence type="ECO:0000313" key="4">
    <source>
        <dbReference type="Proteomes" id="UP000574133"/>
    </source>
</evidence>
<gene>
    <name evidence="3" type="ORF">H4Q31_18985</name>
</gene>
<feature type="domain" description="DUF4097" evidence="2">
    <location>
        <begin position="123"/>
        <end position="224"/>
    </location>
</feature>
<name>A0A841TD35_9BACL</name>
<evidence type="ECO:0000313" key="3">
    <source>
        <dbReference type="EMBL" id="MBB6679373.1"/>
    </source>
</evidence>
<dbReference type="EMBL" id="JACJVN010000081">
    <property type="protein sequence ID" value="MBB6679373.1"/>
    <property type="molecule type" value="Genomic_DNA"/>
</dbReference>
<dbReference type="Proteomes" id="UP000574133">
    <property type="component" value="Unassembled WGS sequence"/>
</dbReference>
<sequence>MSKPRRGIQLAIALMLIGGVGSLITFFAAERHEIRQSATVAAASLAAVDVRLDNGKIELLPSEDEDLHAELSGTERKEASVKLQVKEEDGTLRIGTATAARMVVDLLSGVRQLRLTVYVPDKMQVKVHSNNGSIRMDHVDADIAGTVDNGSITVLAEDLDRSLDLRSNNGNIRIETENRPANAAFDLRAVNGKINVFGSRDWKPAVGNGDQTIKLRTNNGNILIEE</sequence>
<dbReference type="Pfam" id="PF13349">
    <property type="entry name" value="DUF4097"/>
    <property type="match status" value="1"/>
</dbReference>
<protein>
    <submittedName>
        <fullName evidence="3">DUF4097 family beta strand repeat protein</fullName>
    </submittedName>
</protein>
<proteinExistence type="predicted"/>
<organism evidence="3 4">
    <name type="scientific">Cohnella lubricantis</name>
    <dbReference type="NCBI Taxonomy" id="2163172"/>
    <lineage>
        <taxon>Bacteria</taxon>
        <taxon>Bacillati</taxon>
        <taxon>Bacillota</taxon>
        <taxon>Bacilli</taxon>
        <taxon>Bacillales</taxon>
        <taxon>Paenibacillaceae</taxon>
        <taxon>Cohnella</taxon>
    </lineage>
</organism>
<reference evidence="3 4" key="1">
    <citation type="submission" date="2020-08" db="EMBL/GenBank/DDBJ databases">
        <title>Cohnella phylogeny.</title>
        <authorList>
            <person name="Dunlap C."/>
        </authorList>
    </citation>
    <scope>NUCLEOTIDE SEQUENCE [LARGE SCALE GENOMIC DNA]</scope>
    <source>
        <strain evidence="3 4">DSM 103658</strain>
    </source>
</reference>